<reference evidence="1" key="1">
    <citation type="submission" date="2021-09" db="EMBL/GenBank/DDBJ databases">
        <title>The genome of Mauremys mutica provides insights into the evolution of semi-aquatic lifestyle.</title>
        <authorList>
            <person name="Gong S."/>
            <person name="Gao Y."/>
        </authorList>
    </citation>
    <scope>NUCLEOTIDE SEQUENCE</scope>
    <source>
        <strain evidence="1">MM-2020</strain>
        <tissue evidence="1">Muscle</tissue>
    </source>
</reference>
<protein>
    <submittedName>
        <fullName evidence="1">Uncharacterized protein</fullName>
    </submittedName>
</protein>
<dbReference type="EMBL" id="JAHDVG010000488">
    <property type="protein sequence ID" value="KAH1165909.1"/>
    <property type="molecule type" value="Genomic_DNA"/>
</dbReference>
<evidence type="ECO:0000313" key="2">
    <source>
        <dbReference type="Proteomes" id="UP000827986"/>
    </source>
</evidence>
<name>A0A9D3WM24_9SAUR</name>
<keyword evidence="2" id="KW-1185">Reference proteome</keyword>
<gene>
    <name evidence="1" type="ORF">KIL84_023468</name>
</gene>
<organism evidence="1 2">
    <name type="scientific">Mauremys mutica</name>
    <name type="common">yellowpond turtle</name>
    <dbReference type="NCBI Taxonomy" id="74926"/>
    <lineage>
        <taxon>Eukaryota</taxon>
        <taxon>Metazoa</taxon>
        <taxon>Chordata</taxon>
        <taxon>Craniata</taxon>
        <taxon>Vertebrata</taxon>
        <taxon>Euteleostomi</taxon>
        <taxon>Archelosauria</taxon>
        <taxon>Testudinata</taxon>
        <taxon>Testudines</taxon>
        <taxon>Cryptodira</taxon>
        <taxon>Durocryptodira</taxon>
        <taxon>Testudinoidea</taxon>
        <taxon>Geoemydidae</taxon>
        <taxon>Geoemydinae</taxon>
        <taxon>Mauremys</taxon>
    </lineage>
</organism>
<dbReference type="AlphaFoldDB" id="A0A9D3WM24"/>
<accession>A0A9D3WM24</accession>
<proteinExistence type="predicted"/>
<dbReference type="Proteomes" id="UP000827986">
    <property type="component" value="Unassembled WGS sequence"/>
</dbReference>
<evidence type="ECO:0000313" key="1">
    <source>
        <dbReference type="EMBL" id="KAH1165909.1"/>
    </source>
</evidence>
<comment type="caution">
    <text evidence="1">The sequence shown here is derived from an EMBL/GenBank/DDBJ whole genome shotgun (WGS) entry which is preliminary data.</text>
</comment>
<sequence length="105" mass="11876">MCTCVSAARINTAFPHSPDPLCQFHKAKVCSGAYDDEMMNPGLICRQRNWVTWVGPTELKTLPAGGENDFQMRQRGFSFRVDGKYNSHVYMKNSHWNSGASCWLS</sequence>